<dbReference type="InterPro" id="IPR008979">
    <property type="entry name" value="Galactose-bd-like_sf"/>
</dbReference>
<evidence type="ECO:0000256" key="6">
    <source>
        <dbReference type="ARBA" id="ARBA00022989"/>
    </source>
</evidence>
<proteinExistence type="predicted"/>
<dbReference type="EMBL" id="JAENIK010000012">
    <property type="protein sequence ID" value="MBK1817799.1"/>
    <property type="molecule type" value="Genomic_DNA"/>
</dbReference>
<reference evidence="11" key="1">
    <citation type="submission" date="2021-01" db="EMBL/GenBank/DDBJ databases">
        <title>Modified the classification status of verrucomicrobia.</title>
        <authorList>
            <person name="Feng X."/>
        </authorList>
    </citation>
    <scope>NUCLEOTIDE SEQUENCE</scope>
    <source>
        <strain evidence="11">JCM 18052</strain>
    </source>
</reference>
<dbReference type="Gene3D" id="3.30.565.10">
    <property type="entry name" value="Histidine kinase-like ATPase, C-terminal domain"/>
    <property type="match status" value="1"/>
</dbReference>
<evidence type="ECO:0000313" key="11">
    <source>
        <dbReference type="EMBL" id="MBK1817799.1"/>
    </source>
</evidence>
<keyword evidence="6 9" id="KW-1133">Transmembrane helix</keyword>
<organism evidence="11 12">
    <name type="scientific">Luteolibacter yonseiensis</name>
    <dbReference type="NCBI Taxonomy" id="1144680"/>
    <lineage>
        <taxon>Bacteria</taxon>
        <taxon>Pseudomonadati</taxon>
        <taxon>Verrucomicrobiota</taxon>
        <taxon>Verrucomicrobiia</taxon>
        <taxon>Verrucomicrobiales</taxon>
        <taxon>Verrucomicrobiaceae</taxon>
        <taxon>Luteolibacter</taxon>
    </lineage>
</organism>
<evidence type="ECO:0000256" key="9">
    <source>
        <dbReference type="SAM" id="Phobius"/>
    </source>
</evidence>
<name>A0A934R6E3_9BACT</name>
<keyword evidence="5" id="KW-0418">Kinase</keyword>
<comment type="subcellular location">
    <subcellularLocation>
        <location evidence="1">Cell membrane</location>
        <topology evidence="1">Multi-pass membrane protein</topology>
    </subcellularLocation>
</comment>
<dbReference type="PANTHER" id="PTHR24421">
    <property type="entry name" value="NITRATE/NITRITE SENSOR PROTEIN NARX-RELATED"/>
    <property type="match status" value="1"/>
</dbReference>
<dbReference type="GO" id="GO:0005886">
    <property type="term" value="C:plasma membrane"/>
    <property type="evidence" value="ECO:0007669"/>
    <property type="project" value="UniProtKB-SubCell"/>
</dbReference>
<dbReference type="SUPFAM" id="SSF55874">
    <property type="entry name" value="ATPase domain of HSP90 chaperone/DNA topoisomerase II/histidine kinase"/>
    <property type="match status" value="1"/>
</dbReference>
<evidence type="ECO:0000256" key="7">
    <source>
        <dbReference type="ARBA" id="ARBA00023012"/>
    </source>
</evidence>
<feature type="transmembrane region" description="Helical" evidence="9">
    <location>
        <begin position="404"/>
        <end position="423"/>
    </location>
</feature>
<evidence type="ECO:0000256" key="2">
    <source>
        <dbReference type="ARBA" id="ARBA00022475"/>
    </source>
</evidence>
<dbReference type="InterPro" id="IPR050482">
    <property type="entry name" value="Sensor_HK_TwoCompSys"/>
</dbReference>
<evidence type="ECO:0000259" key="10">
    <source>
        <dbReference type="Pfam" id="PF07730"/>
    </source>
</evidence>
<evidence type="ECO:0000256" key="5">
    <source>
        <dbReference type="ARBA" id="ARBA00022777"/>
    </source>
</evidence>
<evidence type="ECO:0000256" key="4">
    <source>
        <dbReference type="ARBA" id="ARBA00022692"/>
    </source>
</evidence>
<dbReference type="PANTHER" id="PTHR24421:SF37">
    <property type="entry name" value="SENSOR HISTIDINE KINASE NARS"/>
    <property type="match status" value="1"/>
</dbReference>
<dbReference type="RefSeq" id="WP_200352729.1">
    <property type="nucleotide sequence ID" value="NZ_JAENIK010000012.1"/>
</dbReference>
<dbReference type="AlphaFoldDB" id="A0A934R6E3"/>
<dbReference type="CDD" id="cd16917">
    <property type="entry name" value="HATPase_UhpB-NarQ-NarX-like"/>
    <property type="match status" value="1"/>
</dbReference>
<feature type="domain" description="Signal transduction histidine kinase subgroup 3 dimerisation and phosphoacceptor" evidence="10">
    <location>
        <begin position="438"/>
        <end position="503"/>
    </location>
</feature>
<dbReference type="Proteomes" id="UP000600139">
    <property type="component" value="Unassembled WGS sequence"/>
</dbReference>
<dbReference type="SUPFAM" id="SSF49785">
    <property type="entry name" value="Galactose-binding domain-like"/>
    <property type="match status" value="1"/>
</dbReference>
<evidence type="ECO:0000256" key="8">
    <source>
        <dbReference type="ARBA" id="ARBA00023136"/>
    </source>
</evidence>
<dbReference type="GO" id="GO:0046983">
    <property type="term" value="F:protein dimerization activity"/>
    <property type="evidence" value="ECO:0007669"/>
    <property type="project" value="InterPro"/>
</dbReference>
<evidence type="ECO:0000313" key="12">
    <source>
        <dbReference type="Proteomes" id="UP000600139"/>
    </source>
</evidence>
<dbReference type="InterPro" id="IPR036890">
    <property type="entry name" value="HATPase_C_sf"/>
</dbReference>
<dbReference type="GO" id="GO:0000155">
    <property type="term" value="F:phosphorelay sensor kinase activity"/>
    <property type="evidence" value="ECO:0007669"/>
    <property type="project" value="InterPro"/>
</dbReference>
<keyword evidence="8 9" id="KW-0472">Membrane</keyword>
<keyword evidence="12" id="KW-1185">Reference proteome</keyword>
<comment type="caution">
    <text evidence="11">The sequence shown here is derived from an EMBL/GenBank/DDBJ whole genome shotgun (WGS) entry which is preliminary data.</text>
</comment>
<sequence>MNLGNPIGRIARIFDSQLVRTEDRVSWLDNRVSTFAPHREHSMKVGLGHRGYRSKKGGADPAVTIDLGKEHPLDTIFLVPCQRESIDDTGIFPKRYTVELSNRTDFAQRTVLFSSNSISPSSRLNDGNPVPLNARNTSARYVRLTVHEGHKKGMLDLFGLSEIVVISENDPVSLGAPVTTIGNLNVRGIWYPESLTDGRTPLGIWQNGGKPTSEAGDSVNVSRESDTVSWSISLPQAAELDRVVLFPYQIDRSFESSVLPEAVTIHLQDAGGQEETLAAEWRNPLAGSVNMTPIVIPLNGRTGRNIRITGTRPWVMGDLKIHALSEIEVWSSGKNLATALPVIRESEGAAATVTTLTDGYTSDNKIIPMGIWLDQLYERGRIERELAILRPVHRQLASESELNATWGSAVVLGLTFLIPVFIVERRRLMSRDQLDQLRKRIASDLHDDIGSNLGSISLIARTARKDLVRLQGPEEVAEDLGQVESIARESSLAMRDIVWLLERRQDSIGDLVQRMRETAGRLLREISYTVECESNKTTAKLSLDAKRHLFLFYKEAIHNVLKHSQANRVSIRLWDEDDKLALEILDNGVGLPLNDDTKSTTVHKLEDRARVLDGLLQIASSKEKGTAIRLLVKRSHLTAHPTLA</sequence>
<keyword evidence="3" id="KW-0808">Transferase</keyword>
<gene>
    <name evidence="11" type="ORF">JIN84_19420</name>
</gene>
<evidence type="ECO:0000256" key="1">
    <source>
        <dbReference type="ARBA" id="ARBA00004651"/>
    </source>
</evidence>
<protein>
    <recommendedName>
        <fullName evidence="10">Signal transduction histidine kinase subgroup 3 dimerisation and phosphoacceptor domain-containing protein</fullName>
    </recommendedName>
</protein>
<evidence type="ECO:0000256" key="3">
    <source>
        <dbReference type="ARBA" id="ARBA00022679"/>
    </source>
</evidence>
<accession>A0A934R6E3</accession>
<keyword evidence="2" id="KW-1003">Cell membrane</keyword>
<dbReference type="Gene3D" id="2.60.120.260">
    <property type="entry name" value="Galactose-binding domain-like"/>
    <property type="match status" value="2"/>
</dbReference>
<dbReference type="Gene3D" id="1.20.5.1930">
    <property type="match status" value="1"/>
</dbReference>
<dbReference type="Pfam" id="PF07730">
    <property type="entry name" value="HisKA_3"/>
    <property type="match status" value="1"/>
</dbReference>
<keyword evidence="4 9" id="KW-0812">Transmembrane</keyword>
<dbReference type="InterPro" id="IPR011712">
    <property type="entry name" value="Sig_transdc_His_kin_sub3_dim/P"/>
</dbReference>
<keyword evidence="7" id="KW-0902">Two-component regulatory system</keyword>